<dbReference type="Proteomes" id="UP000318733">
    <property type="component" value="Unassembled WGS sequence"/>
</dbReference>
<keyword evidence="9" id="KW-1185">Reference proteome</keyword>
<dbReference type="SUPFAM" id="SSF51445">
    <property type="entry name" value="(Trans)glycosidases"/>
    <property type="match status" value="1"/>
</dbReference>
<dbReference type="GO" id="GO:0004348">
    <property type="term" value="F:glucosylceramidase activity"/>
    <property type="evidence" value="ECO:0007669"/>
    <property type="project" value="InterPro"/>
</dbReference>
<evidence type="ECO:0000313" key="8">
    <source>
        <dbReference type="EMBL" id="TSJ35935.1"/>
    </source>
</evidence>
<comment type="caution">
    <text evidence="8">The sequence shown here is derived from an EMBL/GenBank/DDBJ whole genome shotgun (WGS) entry which is preliminary data.</text>
</comment>
<dbReference type="Gene3D" id="3.20.20.80">
    <property type="entry name" value="Glycosidases"/>
    <property type="match status" value="1"/>
</dbReference>
<evidence type="ECO:0000256" key="4">
    <source>
        <dbReference type="RuleBase" id="RU361188"/>
    </source>
</evidence>
<dbReference type="InterPro" id="IPR013780">
    <property type="entry name" value="Glyco_hydro_b"/>
</dbReference>
<dbReference type="Pfam" id="PF02055">
    <property type="entry name" value="Glyco_hydro_30"/>
    <property type="match status" value="1"/>
</dbReference>
<feature type="chain" id="PRO_5022244715" evidence="5">
    <location>
        <begin position="20"/>
        <end position="460"/>
    </location>
</feature>
<name>A0A556M7X3_9SPHI</name>
<gene>
    <name evidence="8" type="ORF">FO440_23750</name>
</gene>
<keyword evidence="2 5" id="KW-0732">Signal</keyword>
<dbReference type="InterPro" id="IPR033453">
    <property type="entry name" value="Glyco_hydro_30_TIM-barrel"/>
</dbReference>
<keyword evidence="3 4" id="KW-0378">Hydrolase</keyword>
<keyword evidence="4" id="KW-0326">Glycosidase</keyword>
<dbReference type="InterPro" id="IPR033452">
    <property type="entry name" value="GH30_C"/>
</dbReference>
<evidence type="ECO:0000259" key="7">
    <source>
        <dbReference type="Pfam" id="PF17189"/>
    </source>
</evidence>
<dbReference type="InterPro" id="IPR001139">
    <property type="entry name" value="Glyco_hydro_30"/>
</dbReference>
<feature type="domain" description="Glycosyl hydrolase family 30 beta sandwich" evidence="7">
    <location>
        <begin position="399"/>
        <end position="458"/>
    </location>
</feature>
<dbReference type="PANTHER" id="PTHR11069:SF23">
    <property type="entry name" value="LYSOSOMAL ACID GLUCOSYLCERAMIDASE"/>
    <property type="match status" value="1"/>
</dbReference>
<sequence length="460" mass="50594">MKFLTVLFTAILLNTACCAQNTISWWLTNNEKSALLSKQSPLAFGTGVDEKLPVITVDPAKKYQQVDGFGFALTGGSAQNMIRMSAGERHKIIRELFGNGPNDVGISYLRLSIGSSDLNDHTFSYDDVPAGQTDLKLEKFTLKEDERDVIPVLKEILAVNPAIKILGSPWSPPLWMKSNHNIQGGRLQDQYYDVYARYFVKYVQEMAKHGIRIDAVTIQNEPFNDGNTPSNQFLAKEELNFIKNNLGPLFKANGIKTKIILYDHNCDAPEYPISIMTDPMANQYVDGSGFHLYAGPVTALSKVHDAFPDKNLYFTEMMAVSHSDFNVANPEERIVIGATRNWSRNVILWNIAADPQNKPHTDNGGCAGCQGAITIDGDKVSRNLAYYTIGQVSKFVPAGSVRIESSLPDGLSDVAFATPDGKTVLVVANKGNSAQTFKIAYKNKAVIAHLSAASVATYVW</sequence>
<proteinExistence type="inferred from homology"/>
<dbReference type="GO" id="GO:0006680">
    <property type="term" value="P:glucosylceramide catabolic process"/>
    <property type="evidence" value="ECO:0007669"/>
    <property type="project" value="TreeGrafter"/>
</dbReference>
<dbReference type="EMBL" id="VLPK01000008">
    <property type="protein sequence ID" value="TSJ35935.1"/>
    <property type="molecule type" value="Genomic_DNA"/>
</dbReference>
<dbReference type="RefSeq" id="WP_144250809.1">
    <property type="nucleotide sequence ID" value="NZ_VLPK01000008.1"/>
</dbReference>
<dbReference type="PRINTS" id="PR00843">
    <property type="entry name" value="GLHYDRLASE30"/>
</dbReference>
<comment type="similarity">
    <text evidence="1 4">Belongs to the glycosyl hydrolase 30 family.</text>
</comment>
<dbReference type="GO" id="GO:0016020">
    <property type="term" value="C:membrane"/>
    <property type="evidence" value="ECO:0007669"/>
    <property type="project" value="GOC"/>
</dbReference>
<evidence type="ECO:0000256" key="3">
    <source>
        <dbReference type="ARBA" id="ARBA00022801"/>
    </source>
</evidence>
<dbReference type="AlphaFoldDB" id="A0A556M7X3"/>
<dbReference type="InterPro" id="IPR017853">
    <property type="entry name" value="GH"/>
</dbReference>
<dbReference type="SUPFAM" id="SSF51011">
    <property type="entry name" value="Glycosyl hydrolase domain"/>
    <property type="match status" value="1"/>
</dbReference>
<dbReference type="Gene3D" id="2.60.40.1180">
    <property type="entry name" value="Golgi alpha-mannosidase II"/>
    <property type="match status" value="1"/>
</dbReference>
<organism evidence="8 9">
    <name type="scientific">Mucilaginibacter corticis</name>
    <dbReference type="NCBI Taxonomy" id="2597670"/>
    <lineage>
        <taxon>Bacteria</taxon>
        <taxon>Pseudomonadati</taxon>
        <taxon>Bacteroidota</taxon>
        <taxon>Sphingobacteriia</taxon>
        <taxon>Sphingobacteriales</taxon>
        <taxon>Sphingobacteriaceae</taxon>
        <taxon>Mucilaginibacter</taxon>
    </lineage>
</organism>
<protein>
    <submittedName>
        <fullName evidence="8">Glucosylceramidase</fullName>
    </submittedName>
</protein>
<evidence type="ECO:0000256" key="5">
    <source>
        <dbReference type="SAM" id="SignalP"/>
    </source>
</evidence>
<feature type="signal peptide" evidence="5">
    <location>
        <begin position="1"/>
        <end position="19"/>
    </location>
</feature>
<dbReference type="PANTHER" id="PTHR11069">
    <property type="entry name" value="GLUCOSYLCERAMIDASE"/>
    <property type="match status" value="1"/>
</dbReference>
<evidence type="ECO:0000259" key="6">
    <source>
        <dbReference type="Pfam" id="PF02055"/>
    </source>
</evidence>
<evidence type="ECO:0000313" key="9">
    <source>
        <dbReference type="Proteomes" id="UP000318733"/>
    </source>
</evidence>
<dbReference type="Pfam" id="PF17189">
    <property type="entry name" value="Glyco_hydro_30C"/>
    <property type="match status" value="1"/>
</dbReference>
<evidence type="ECO:0000256" key="1">
    <source>
        <dbReference type="ARBA" id="ARBA00005382"/>
    </source>
</evidence>
<evidence type="ECO:0000256" key="2">
    <source>
        <dbReference type="ARBA" id="ARBA00022729"/>
    </source>
</evidence>
<reference evidence="8 9" key="1">
    <citation type="submission" date="2019-07" db="EMBL/GenBank/DDBJ databases">
        <authorList>
            <person name="Huq M.A."/>
        </authorList>
    </citation>
    <scope>NUCLEOTIDE SEQUENCE [LARGE SCALE GENOMIC DNA]</scope>
    <source>
        <strain evidence="8 9">MAH-19</strain>
    </source>
</reference>
<accession>A0A556M7X3</accession>
<dbReference type="OrthoDB" id="9806701at2"/>
<feature type="domain" description="Glycosyl hydrolase family 30 TIM-barrel" evidence="6">
    <location>
        <begin position="66"/>
        <end position="361"/>
    </location>
</feature>